<dbReference type="RefSeq" id="WP_088410285.1">
    <property type="nucleotide sequence ID" value="NZ_CP021995.1"/>
</dbReference>
<accession>A0A1Z3LVT0</accession>
<gene>
    <name evidence="2" type="ORF">CD943_04730</name>
</gene>
<organism evidence="2 3">
    <name type="scientific">Brevundimonas diminuta</name>
    <name type="common">Pseudomonas diminuta</name>
    <dbReference type="NCBI Taxonomy" id="293"/>
    <lineage>
        <taxon>Bacteria</taxon>
        <taxon>Pseudomonadati</taxon>
        <taxon>Pseudomonadota</taxon>
        <taxon>Alphaproteobacteria</taxon>
        <taxon>Caulobacterales</taxon>
        <taxon>Caulobacteraceae</taxon>
        <taxon>Brevundimonas</taxon>
    </lineage>
</organism>
<keyword evidence="1" id="KW-0812">Transmembrane</keyword>
<protein>
    <submittedName>
        <fullName evidence="2">Uncharacterized protein</fullName>
    </submittedName>
</protein>
<sequence>MKGLTSSDVIAIATGLVSLAAFVVAIMSWITAHRAQRLAERQEARRAPRLDLRLIDSKVSETDGKRAFAIHLQIANPTDTANSLAGLELCIRHLREIPLTLLAPAIPNADESVPVLLMPLRIDAHHTVEGWVRFAVAADLLKGSTIEGYELVATDTHQEKTTLETHMLTWSLQ</sequence>
<name>A0A1Z3LVT0_BREDI</name>
<dbReference type="EMBL" id="CP021995">
    <property type="protein sequence ID" value="ASD26256.1"/>
    <property type="molecule type" value="Genomic_DNA"/>
</dbReference>
<reference evidence="2 3" key="1">
    <citation type="submission" date="2017-06" db="EMBL/GenBank/DDBJ databases">
        <title>Biodegradation of gentamicin by bacterial consortia AMQD4 in synthetic medium and raw gentamicin sewage.</title>
        <authorList>
            <person name="Chang H."/>
            <person name="Feng Y."/>
            <person name="Li Z."/>
            <person name="Xue J."/>
            <person name="Cheng D."/>
        </authorList>
    </citation>
    <scope>NUCLEOTIDE SEQUENCE [LARGE SCALE GENOMIC DNA]</scope>
    <source>
        <strain evidence="2 3">BZC3</strain>
    </source>
</reference>
<dbReference type="Proteomes" id="UP000197024">
    <property type="component" value="Chromosome"/>
</dbReference>
<keyword evidence="1" id="KW-0472">Membrane</keyword>
<evidence type="ECO:0000313" key="3">
    <source>
        <dbReference type="Proteomes" id="UP000197024"/>
    </source>
</evidence>
<feature type="transmembrane region" description="Helical" evidence="1">
    <location>
        <begin position="12"/>
        <end position="32"/>
    </location>
</feature>
<reference evidence="2 3" key="2">
    <citation type="submission" date="2017-06" db="EMBL/GenBank/DDBJ databases">
        <authorList>
            <person name="Kim H.J."/>
            <person name="Triplett B.A."/>
        </authorList>
    </citation>
    <scope>NUCLEOTIDE SEQUENCE [LARGE SCALE GENOMIC DNA]</scope>
    <source>
        <strain evidence="2 3">BZC3</strain>
    </source>
</reference>
<dbReference type="AlphaFoldDB" id="A0A1Z3LVT0"/>
<proteinExistence type="predicted"/>
<keyword evidence="1" id="KW-1133">Transmembrane helix</keyword>
<evidence type="ECO:0000313" key="2">
    <source>
        <dbReference type="EMBL" id="ASD26256.1"/>
    </source>
</evidence>
<evidence type="ECO:0000256" key="1">
    <source>
        <dbReference type="SAM" id="Phobius"/>
    </source>
</evidence>